<dbReference type="Proteomes" id="UP000479710">
    <property type="component" value="Unassembled WGS sequence"/>
</dbReference>
<gene>
    <name evidence="2" type="ORF">E2562_010187</name>
</gene>
<evidence type="ECO:0000313" key="3">
    <source>
        <dbReference type="Proteomes" id="UP000479710"/>
    </source>
</evidence>
<evidence type="ECO:0000313" key="2">
    <source>
        <dbReference type="EMBL" id="KAF0924547.1"/>
    </source>
</evidence>
<feature type="region of interest" description="Disordered" evidence="1">
    <location>
        <begin position="1"/>
        <end position="50"/>
    </location>
</feature>
<accession>A0A6G1EIH6</accession>
<reference evidence="2 3" key="1">
    <citation type="submission" date="2019-11" db="EMBL/GenBank/DDBJ databases">
        <title>Whole genome sequence of Oryza granulata.</title>
        <authorList>
            <person name="Li W."/>
        </authorList>
    </citation>
    <scope>NUCLEOTIDE SEQUENCE [LARGE SCALE GENOMIC DNA]</scope>
    <source>
        <strain evidence="3">cv. Menghai</strain>
        <tissue evidence="2">Leaf</tissue>
    </source>
</reference>
<evidence type="ECO:0000256" key="1">
    <source>
        <dbReference type="SAM" id="MobiDB-lite"/>
    </source>
</evidence>
<feature type="non-terminal residue" evidence="2">
    <location>
        <position position="1"/>
    </location>
</feature>
<organism evidence="2 3">
    <name type="scientific">Oryza meyeriana var. granulata</name>
    <dbReference type="NCBI Taxonomy" id="110450"/>
    <lineage>
        <taxon>Eukaryota</taxon>
        <taxon>Viridiplantae</taxon>
        <taxon>Streptophyta</taxon>
        <taxon>Embryophyta</taxon>
        <taxon>Tracheophyta</taxon>
        <taxon>Spermatophyta</taxon>
        <taxon>Magnoliopsida</taxon>
        <taxon>Liliopsida</taxon>
        <taxon>Poales</taxon>
        <taxon>Poaceae</taxon>
        <taxon>BOP clade</taxon>
        <taxon>Oryzoideae</taxon>
        <taxon>Oryzeae</taxon>
        <taxon>Oryzinae</taxon>
        <taxon>Oryza</taxon>
        <taxon>Oryza meyeriana</taxon>
    </lineage>
</organism>
<name>A0A6G1EIH6_9ORYZ</name>
<sequence>TTDRQQRGNLATFPHRTVSSSRSSAISGQEGPASARHVARSGPSDWGASGGGHLRAVWIGREPDVSLLRLGRFRADSRHARRGEMTVKPLLGAGPGGGEERRHRFGESRSAG</sequence>
<keyword evidence="3" id="KW-1185">Reference proteome</keyword>
<protein>
    <submittedName>
        <fullName evidence="2">Uncharacterized protein</fullName>
    </submittedName>
</protein>
<feature type="region of interest" description="Disordered" evidence="1">
    <location>
        <begin position="84"/>
        <end position="112"/>
    </location>
</feature>
<dbReference type="EMBL" id="SPHZ02000003">
    <property type="protein sequence ID" value="KAF0924547.1"/>
    <property type="molecule type" value="Genomic_DNA"/>
</dbReference>
<comment type="caution">
    <text evidence="2">The sequence shown here is derived from an EMBL/GenBank/DDBJ whole genome shotgun (WGS) entry which is preliminary data.</text>
</comment>
<proteinExistence type="predicted"/>
<dbReference type="AlphaFoldDB" id="A0A6G1EIH6"/>
<feature type="compositionally biased region" description="Basic and acidic residues" evidence="1">
    <location>
        <begin position="98"/>
        <end position="112"/>
    </location>
</feature>